<reference evidence="2 3" key="1">
    <citation type="journal article" date="2018" name="Emerg. Microbes Infect.">
        <title>Genomic analysis of oral Campylobacter concisus strains identified a potential bacterial molecular marker associated with active Crohn's disease.</title>
        <authorList>
            <person name="Liu F."/>
            <person name="Ma R."/>
            <person name="Tay C.Y.A."/>
            <person name="Octavia S."/>
            <person name="Lan R."/>
            <person name="Chung H.K.L."/>
            <person name="Riordan S.M."/>
            <person name="Grimm M.C."/>
            <person name="Leong R.W."/>
            <person name="Tanaka M.M."/>
            <person name="Connor S."/>
            <person name="Zhang L."/>
        </authorList>
    </citation>
    <scope>NUCLEOTIDE SEQUENCE [LARGE SCALE GENOMIC DNA]</scope>
    <source>
        <strain evidence="2 3">P27CDO-S2</strain>
    </source>
</reference>
<dbReference type="GO" id="GO:0003677">
    <property type="term" value="F:DNA binding"/>
    <property type="evidence" value="ECO:0007669"/>
    <property type="project" value="InterPro"/>
</dbReference>
<name>A0AAE7P059_9BACT</name>
<organism evidence="2 3">
    <name type="scientific">Campylobacter concisus</name>
    <dbReference type="NCBI Taxonomy" id="199"/>
    <lineage>
        <taxon>Bacteria</taxon>
        <taxon>Pseudomonadati</taxon>
        <taxon>Campylobacterota</taxon>
        <taxon>Epsilonproteobacteria</taxon>
        <taxon>Campylobacterales</taxon>
        <taxon>Campylobacteraceae</taxon>
        <taxon>Campylobacter</taxon>
    </lineage>
</organism>
<sequence length="146" mass="17018">MQIHERINSIIKSKGLKKKDFLQKFVSLEPRLKSTGEIPSIPTIYNYLNGTREIKAELIPYMAKALDVSEQELFLDNDSTEFFKEFIKKQSENESSNEKNKAILKLINLCEYASMPMLERLIEILEQNKQLTLQNMKRIGGLEFNM</sequence>
<evidence type="ECO:0000259" key="1">
    <source>
        <dbReference type="PROSITE" id="PS50943"/>
    </source>
</evidence>
<accession>A0AAE7P059</accession>
<dbReference type="AlphaFoldDB" id="A0AAE7P059"/>
<gene>
    <name evidence="2" type="ORF">CVT17_02035</name>
</gene>
<dbReference type="PROSITE" id="PS50943">
    <property type="entry name" value="HTH_CROC1"/>
    <property type="match status" value="1"/>
</dbReference>
<evidence type="ECO:0000313" key="3">
    <source>
        <dbReference type="Proteomes" id="UP000594513"/>
    </source>
</evidence>
<dbReference type="InterPro" id="IPR010982">
    <property type="entry name" value="Lambda_DNA-bd_dom_sf"/>
</dbReference>
<dbReference type="InterPro" id="IPR001387">
    <property type="entry name" value="Cro/C1-type_HTH"/>
</dbReference>
<feature type="domain" description="HTH cro/C1-type" evidence="1">
    <location>
        <begin position="40"/>
        <end position="73"/>
    </location>
</feature>
<dbReference type="RefSeq" id="WP_087576629.1">
    <property type="nucleotide sequence ID" value="NZ_CP049272.1"/>
</dbReference>
<dbReference type="EMBL" id="CP049272">
    <property type="protein sequence ID" value="QPH85826.1"/>
    <property type="molecule type" value="Genomic_DNA"/>
</dbReference>
<protein>
    <recommendedName>
        <fullName evidence="1">HTH cro/C1-type domain-containing protein</fullName>
    </recommendedName>
</protein>
<evidence type="ECO:0000313" key="2">
    <source>
        <dbReference type="EMBL" id="QPH85826.1"/>
    </source>
</evidence>
<proteinExistence type="predicted"/>
<dbReference type="CDD" id="cd00093">
    <property type="entry name" value="HTH_XRE"/>
    <property type="match status" value="1"/>
</dbReference>
<dbReference type="Proteomes" id="UP000594513">
    <property type="component" value="Chromosome"/>
</dbReference>
<dbReference type="Gene3D" id="1.10.260.40">
    <property type="entry name" value="lambda repressor-like DNA-binding domains"/>
    <property type="match status" value="1"/>
</dbReference>